<dbReference type="Proteomes" id="UP001165383">
    <property type="component" value="Unassembled WGS sequence"/>
</dbReference>
<keyword evidence="1" id="KW-0472">Membrane</keyword>
<accession>A0ABT0S6B1</accession>
<gene>
    <name evidence="2" type="ORF">LZ518_02105</name>
</gene>
<keyword evidence="1" id="KW-0812">Transmembrane</keyword>
<comment type="caution">
    <text evidence="2">The sequence shown here is derived from an EMBL/GenBank/DDBJ whole genome shotgun (WGS) entry which is preliminary data.</text>
</comment>
<keyword evidence="3" id="KW-1185">Reference proteome</keyword>
<evidence type="ECO:0000256" key="1">
    <source>
        <dbReference type="SAM" id="Phobius"/>
    </source>
</evidence>
<evidence type="ECO:0000313" key="2">
    <source>
        <dbReference type="EMBL" id="MCL6739931.1"/>
    </source>
</evidence>
<evidence type="ECO:0000313" key="3">
    <source>
        <dbReference type="Proteomes" id="UP001165383"/>
    </source>
</evidence>
<keyword evidence="1" id="KW-1133">Transmembrane helix</keyword>
<name>A0ABT0S6B1_9SPHN</name>
<sequence length="63" mass="6824">MTGRPFTLIAAIVFALIALVHAYRIMTEFQVVIGTHVIAQGVSWVALVITGALSIGLFREALR</sequence>
<reference evidence="2" key="1">
    <citation type="submission" date="2022-05" db="EMBL/GenBank/DDBJ databases">
        <authorList>
            <person name="Jo J.-H."/>
            <person name="Im W.-T."/>
        </authorList>
    </citation>
    <scope>NUCLEOTIDE SEQUENCE</scope>
    <source>
        <strain evidence="2">RB56-2</strain>
    </source>
</reference>
<protein>
    <submittedName>
        <fullName evidence="2">Uncharacterized protein</fullName>
    </submittedName>
</protein>
<dbReference type="EMBL" id="JAMGBB010000001">
    <property type="protein sequence ID" value="MCL6739931.1"/>
    <property type="molecule type" value="Genomic_DNA"/>
</dbReference>
<dbReference type="RefSeq" id="WP_249914393.1">
    <property type="nucleotide sequence ID" value="NZ_JAMGBB010000001.1"/>
</dbReference>
<organism evidence="2 3">
    <name type="scientific">Sphingomonas brevis</name>
    <dbReference type="NCBI Taxonomy" id="2908206"/>
    <lineage>
        <taxon>Bacteria</taxon>
        <taxon>Pseudomonadati</taxon>
        <taxon>Pseudomonadota</taxon>
        <taxon>Alphaproteobacteria</taxon>
        <taxon>Sphingomonadales</taxon>
        <taxon>Sphingomonadaceae</taxon>
        <taxon>Sphingomonas</taxon>
    </lineage>
</organism>
<feature type="transmembrane region" description="Helical" evidence="1">
    <location>
        <begin position="38"/>
        <end position="58"/>
    </location>
</feature>
<proteinExistence type="predicted"/>